<sequence length="88" mass="10413">MKIDFDRTFNKAYKKRIFQNAKLVANTRNKIALFKENRYHPLLNDHALEGKLSHLRAFSVTGDFRIVYYPVSEDHVLFLDIGTHNQVY</sequence>
<name>A0A1G2A796_9BACT</name>
<dbReference type="SUPFAM" id="SSF143011">
    <property type="entry name" value="RelE-like"/>
    <property type="match status" value="1"/>
</dbReference>
<comment type="caution">
    <text evidence="2">The sequence shown here is derived from an EMBL/GenBank/DDBJ whole genome shotgun (WGS) entry which is preliminary data.</text>
</comment>
<dbReference type="EMBL" id="MHJU01000027">
    <property type="protein sequence ID" value="OGY72641.1"/>
    <property type="molecule type" value="Genomic_DNA"/>
</dbReference>
<evidence type="ECO:0000313" key="3">
    <source>
        <dbReference type="Proteomes" id="UP000178315"/>
    </source>
</evidence>
<evidence type="ECO:0000256" key="1">
    <source>
        <dbReference type="ARBA" id="ARBA00022649"/>
    </source>
</evidence>
<dbReference type="InterPro" id="IPR035093">
    <property type="entry name" value="RelE/ParE_toxin_dom_sf"/>
</dbReference>
<dbReference type="InterPro" id="IPR004386">
    <property type="entry name" value="Toxin_YafQ-like"/>
</dbReference>
<organism evidence="2 3">
    <name type="scientific">Candidatus Jacksonbacteria bacterium RIFCSPLOWO2_02_FULL_44_20</name>
    <dbReference type="NCBI Taxonomy" id="1798460"/>
    <lineage>
        <taxon>Bacteria</taxon>
        <taxon>Candidatus Jacksoniibacteriota</taxon>
    </lineage>
</organism>
<dbReference type="Pfam" id="PF15738">
    <property type="entry name" value="YafQ_toxin"/>
    <property type="match status" value="1"/>
</dbReference>
<dbReference type="Gene3D" id="3.30.2310.20">
    <property type="entry name" value="RelE-like"/>
    <property type="match status" value="1"/>
</dbReference>
<dbReference type="InterPro" id="IPR007712">
    <property type="entry name" value="RelE/ParE_toxin"/>
</dbReference>
<evidence type="ECO:0008006" key="4">
    <source>
        <dbReference type="Google" id="ProtNLM"/>
    </source>
</evidence>
<proteinExistence type="predicted"/>
<dbReference type="NCBIfam" id="TIGR02385">
    <property type="entry name" value="RelE_StbE"/>
    <property type="match status" value="1"/>
</dbReference>
<protein>
    <recommendedName>
        <fullName evidence="4">Plasmid stabilization protein</fullName>
    </recommendedName>
</protein>
<dbReference type="Proteomes" id="UP000178315">
    <property type="component" value="Unassembled WGS sequence"/>
</dbReference>
<accession>A0A1G2A796</accession>
<keyword evidence="1" id="KW-1277">Toxin-antitoxin system</keyword>
<evidence type="ECO:0000313" key="2">
    <source>
        <dbReference type="EMBL" id="OGY72641.1"/>
    </source>
</evidence>
<reference evidence="2 3" key="1">
    <citation type="journal article" date="2016" name="Nat. Commun.">
        <title>Thousands of microbial genomes shed light on interconnected biogeochemical processes in an aquifer system.</title>
        <authorList>
            <person name="Anantharaman K."/>
            <person name="Brown C.T."/>
            <person name="Hug L.A."/>
            <person name="Sharon I."/>
            <person name="Castelle C.J."/>
            <person name="Probst A.J."/>
            <person name="Thomas B.C."/>
            <person name="Singh A."/>
            <person name="Wilkins M.J."/>
            <person name="Karaoz U."/>
            <person name="Brodie E.L."/>
            <person name="Williams K.H."/>
            <person name="Hubbard S.S."/>
            <person name="Banfield J.F."/>
        </authorList>
    </citation>
    <scope>NUCLEOTIDE SEQUENCE [LARGE SCALE GENOMIC DNA]</scope>
</reference>
<gene>
    <name evidence="2" type="ORF">A3H61_03480</name>
</gene>
<dbReference type="AlphaFoldDB" id="A0A1G2A796"/>